<dbReference type="PANTHER" id="PTHR43034">
    <property type="entry name" value="ION-TRANSLOCATING OXIDOREDUCTASE COMPLEX SUBUNIT C"/>
    <property type="match status" value="1"/>
</dbReference>
<evidence type="ECO:0000313" key="9">
    <source>
        <dbReference type="EMBL" id="NGO40048.1"/>
    </source>
</evidence>
<keyword evidence="5" id="KW-0249">Electron transport</keyword>
<dbReference type="PIRSF" id="PIRSF036408">
    <property type="entry name" value="PduS_prd"/>
    <property type="match status" value="1"/>
</dbReference>
<dbReference type="PROSITE" id="PS00198">
    <property type="entry name" value="4FE4S_FER_1"/>
    <property type="match status" value="1"/>
</dbReference>
<dbReference type="Pfam" id="PF13375">
    <property type="entry name" value="RnfC_N"/>
    <property type="match status" value="1"/>
</dbReference>
<dbReference type="GO" id="GO:0009055">
    <property type="term" value="F:electron transfer activity"/>
    <property type="evidence" value="ECO:0007669"/>
    <property type="project" value="InterPro"/>
</dbReference>
<dbReference type="SUPFAM" id="SSF142984">
    <property type="entry name" value="Nqo1 middle domain-like"/>
    <property type="match status" value="1"/>
</dbReference>
<dbReference type="Pfam" id="PF01512">
    <property type="entry name" value="Complex1_51K"/>
    <property type="match status" value="1"/>
</dbReference>
<evidence type="ECO:0000256" key="3">
    <source>
        <dbReference type="ARBA" id="ARBA00022723"/>
    </source>
</evidence>
<dbReference type="Gene3D" id="3.10.20.600">
    <property type="match status" value="1"/>
</dbReference>
<keyword evidence="6" id="KW-0408">Iron</keyword>
<keyword evidence="1" id="KW-0813">Transport</keyword>
<dbReference type="GO" id="GO:0051539">
    <property type="term" value="F:4 iron, 4 sulfur cluster binding"/>
    <property type="evidence" value="ECO:0007669"/>
    <property type="project" value="UniProtKB-KW"/>
</dbReference>
<gene>
    <name evidence="9" type="ORF">G4L39_11690</name>
</gene>
<accession>A0A6M1RJ03</accession>
<dbReference type="Proteomes" id="UP000477311">
    <property type="component" value="Unassembled WGS sequence"/>
</dbReference>
<dbReference type="InterPro" id="IPR011538">
    <property type="entry name" value="Nuo51_FMN-bd"/>
</dbReference>
<dbReference type="InterPro" id="IPR037225">
    <property type="entry name" value="Nuo51_FMN-bd_sf"/>
</dbReference>
<evidence type="ECO:0000256" key="2">
    <source>
        <dbReference type="ARBA" id="ARBA00022485"/>
    </source>
</evidence>
<evidence type="ECO:0000256" key="7">
    <source>
        <dbReference type="ARBA" id="ARBA00023014"/>
    </source>
</evidence>
<keyword evidence="10" id="KW-1185">Reference proteome</keyword>
<evidence type="ECO:0000256" key="1">
    <source>
        <dbReference type="ARBA" id="ARBA00022448"/>
    </source>
</evidence>
<sequence length="437" mass="46826">MDLVEKIRWAGVVGAGGAGFPTHVKFASRAGIVIANGAECEPLLHKDAALMETRAEELVRGLQLAMEAVGAREGVIGIKAKRKAAVEAVTEACRGTNVRVHLLGDYYPAGDEYDLVYTVTGRLIPPRGIPLDVGVVVSNVETFINIAAAADGRPVTWKTLTIAGAVRQPVTLRVPVGTSYRDCIEAAGGVSTPDPVLIIGGLMMGQVTDNLDTPVTKTATGVVILPRSHPVVQRKLKPGGLKARIGRSACDQCRYCTEYCPRYLLGYAVEPHQVMRTLAFTGSGAEVFSQWAVLCCACGLCTLYSCPEELFPKEACDEAKTALRRAGIPWSGPTRVQPHPMRDGRRVPIQALTRKLHVTEYDRPAPLRPQPLEPSRLTLPLRQSAGAPCKPTVRAGDHVRAGQVIGEPPPNALGALLHAPVDAMVRTVTEDAIVLER</sequence>
<dbReference type="EMBL" id="JAAKYA010000079">
    <property type="protein sequence ID" value="NGO40048.1"/>
    <property type="molecule type" value="Genomic_DNA"/>
</dbReference>
<proteinExistence type="predicted"/>
<dbReference type="InterPro" id="IPR026902">
    <property type="entry name" value="RnfC_N"/>
</dbReference>
<keyword evidence="4" id="KW-0677">Repeat</keyword>
<evidence type="ECO:0000259" key="8">
    <source>
        <dbReference type="PROSITE" id="PS51379"/>
    </source>
</evidence>
<dbReference type="PANTHER" id="PTHR43034:SF2">
    <property type="entry name" value="ION-TRANSLOCATING OXIDOREDUCTASE COMPLEX SUBUNIT C"/>
    <property type="match status" value="1"/>
</dbReference>
<dbReference type="Pfam" id="PF13534">
    <property type="entry name" value="Fer4_17"/>
    <property type="match status" value="1"/>
</dbReference>
<name>A0A6M1RJ03_9BACT</name>
<keyword evidence="2" id="KW-0004">4Fe-4S</keyword>
<dbReference type="Gene3D" id="3.40.50.11540">
    <property type="entry name" value="NADH-ubiquinone oxidoreductase 51kDa subunit"/>
    <property type="match status" value="1"/>
</dbReference>
<dbReference type="SUPFAM" id="SSF46548">
    <property type="entry name" value="alpha-helical ferredoxin"/>
    <property type="match status" value="1"/>
</dbReference>
<dbReference type="InterPro" id="IPR019554">
    <property type="entry name" value="Soluble_ligand-bd"/>
</dbReference>
<keyword evidence="3" id="KW-0479">Metal-binding</keyword>
<reference evidence="9 10" key="1">
    <citation type="submission" date="2020-02" db="EMBL/GenBank/DDBJ databases">
        <title>Draft genome sequence of Limisphaera ngatamarikiensis NGM72.4T, a thermophilic Verrucomicrobia grouped in subdivision 3.</title>
        <authorList>
            <person name="Carere C.R."/>
            <person name="Steen J."/>
            <person name="Hugenholtz P."/>
            <person name="Stott M.B."/>
        </authorList>
    </citation>
    <scope>NUCLEOTIDE SEQUENCE [LARGE SCALE GENOMIC DNA]</scope>
    <source>
        <strain evidence="9 10">NGM72.4</strain>
    </source>
</reference>
<dbReference type="Pfam" id="PF10531">
    <property type="entry name" value="SLBB"/>
    <property type="match status" value="1"/>
</dbReference>
<feature type="domain" description="4Fe-4S ferredoxin-type" evidence="8">
    <location>
        <begin position="241"/>
        <end position="270"/>
    </location>
</feature>
<organism evidence="9 10">
    <name type="scientific">Limisphaera ngatamarikiensis</name>
    <dbReference type="NCBI Taxonomy" id="1324935"/>
    <lineage>
        <taxon>Bacteria</taxon>
        <taxon>Pseudomonadati</taxon>
        <taxon>Verrucomicrobiota</taxon>
        <taxon>Verrucomicrobiia</taxon>
        <taxon>Limisphaerales</taxon>
        <taxon>Limisphaeraceae</taxon>
        <taxon>Limisphaera</taxon>
    </lineage>
</organism>
<dbReference type="RefSeq" id="WP_165108365.1">
    <property type="nucleotide sequence ID" value="NZ_JAAKYA010000079.1"/>
</dbReference>
<evidence type="ECO:0000256" key="5">
    <source>
        <dbReference type="ARBA" id="ARBA00022982"/>
    </source>
</evidence>
<dbReference type="PROSITE" id="PS51379">
    <property type="entry name" value="4FE4S_FER_2"/>
    <property type="match status" value="1"/>
</dbReference>
<dbReference type="InterPro" id="IPR017054">
    <property type="entry name" value="PduS"/>
</dbReference>
<comment type="caution">
    <text evidence="9">The sequence shown here is derived from an EMBL/GenBank/DDBJ whole genome shotgun (WGS) entry which is preliminary data.</text>
</comment>
<dbReference type="SUPFAM" id="SSF142019">
    <property type="entry name" value="Nqo1 FMN-binding domain-like"/>
    <property type="match status" value="1"/>
</dbReference>
<protein>
    <submittedName>
        <fullName evidence="9">NADH dehydrogenase subunit</fullName>
    </submittedName>
</protein>
<dbReference type="GO" id="GO:0046872">
    <property type="term" value="F:metal ion binding"/>
    <property type="evidence" value="ECO:0007669"/>
    <property type="project" value="UniProtKB-KW"/>
</dbReference>
<evidence type="ECO:0000313" key="10">
    <source>
        <dbReference type="Proteomes" id="UP000477311"/>
    </source>
</evidence>
<dbReference type="GO" id="GO:0016020">
    <property type="term" value="C:membrane"/>
    <property type="evidence" value="ECO:0007669"/>
    <property type="project" value="InterPro"/>
</dbReference>
<dbReference type="AlphaFoldDB" id="A0A6M1RJ03"/>
<dbReference type="InterPro" id="IPR017896">
    <property type="entry name" value="4Fe4S_Fe-S-bd"/>
</dbReference>
<evidence type="ECO:0000256" key="6">
    <source>
        <dbReference type="ARBA" id="ARBA00023004"/>
    </source>
</evidence>
<dbReference type="InterPro" id="IPR017900">
    <property type="entry name" value="4Fe4S_Fe_S_CS"/>
</dbReference>
<keyword evidence="7" id="KW-0411">Iron-sulfur</keyword>
<evidence type="ECO:0000256" key="4">
    <source>
        <dbReference type="ARBA" id="ARBA00022737"/>
    </source>
</evidence>
<dbReference type="InterPro" id="IPR010208">
    <property type="entry name" value="Ion_transpt_RnfC/RsxC"/>
</dbReference>